<feature type="domain" description="Thiolase C-terminal" evidence="3">
    <location>
        <begin position="238"/>
        <end position="379"/>
    </location>
</feature>
<dbReference type="GO" id="GO:0016747">
    <property type="term" value="F:acyltransferase activity, transferring groups other than amino-acyl groups"/>
    <property type="evidence" value="ECO:0007669"/>
    <property type="project" value="InterPro"/>
</dbReference>
<dbReference type="InterPro" id="IPR002155">
    <property type="entry name" value="Thiolase"/>
</dbReference>
<reference evidence="4" key="1">
    <citation type="journal article" date="2020" name="mSystems">
        <title>Genome- and Community-Level Interaction Insights into Carbon Utilization and Element Cycling Functions of Hydrothermarchaeota in Hydrothermal Sediment.</title>
        <authorList>
            <person name="Zhou Z."/>
            <person name="Liu Y."/>
            <person name="Xu W."/>
            <person name="Pan J."/>
            <person name="Luo Z.H."/>
            <person name="Li M."/>
        </authorList>
    </citation>
    <scope>NUCLEOTIDE SEQUENCE [LARGE SCALE GENOMIC DNA]</scope>
    <source>
        <strain evidence="4">SpSt-587</strain>
    </source>
</reference>
<organism evidence="4">
    <name type="scientific">Archaeoglobus fulgidus</name>
    <dbReference type="NCBI Taxonomy" id="2234"/>
    <lineage>
        <taxon>Archaea</taxon>
        <taxon>Methanobacteriati</taxon>
        <taxon>Methanobacteriota</taxon>
        <taxon>Archaeoglobi</taxon>
        <taxon>Archaeoglobales</taxon>
        <taxon>Archaeoglobaceae</taxon>
        <taxon>Archaeoglobus</taxon>
    </lineage>
</organism>
<dbReference type="InterPro" id="IPR016039">
    <property type="entry name" value="Thiolase-like"/>
</dbReference>
<dbReference type="SUPFAM" id="SSF53901">
    <property type="entry name" value="Thiolase-like"/>
    <property type="match status" value="2"/>
</dbReference>
<dbReference type="PIRSF" id="PIRSF000429">
    <property type="entry name" value="Ac-CoA_Ac_transf"/>
    <property type="match status" value="1"/>
</dbReference>
<gene>
    <name evidence="4" type="ORF">ENT52_01700</name>
</gene>
<evidence type="ECO:0000259" key="2">
    <source>
        <dbReference type="Pfam" id="PF00108"/>
    </source>
</evidence>
<keyword evidence="1" id="KW-0414">Isoprene biosynthesis</keyword>
<protein>
    <submittedName>
        <fullName evidence="4">Thiolase family protein</fullName>
    </submittedName>
</protein>
<dbReference type="Pfam" id="PF22691">
    <property type="entry name" value="Thiolase_C_1"/>
    <property type="match status" value="1"/>
</dbReference>
<feature type="domain" description="Thiolase N-terminal" evidence="2">
    <location>
        <begin position="4"/>
        <end position="219"/>
    </location>
</feature>
<comment type="caution">
    <text evidence="4">The sequence shown here is derived from an EMBL/GenBank/DDBJ whole genome shotgun (WGS) entry which is preliminary data.</text>
</comment>
<name>A0A7J3M0E3_ARCFL</name>
<dbReference type="PANTHER" id="PTHR42870:SF7">
    <property type="entry name" value="ACETYL-COA C-ACETYLTRANSFERASE (ACETOACETYL-COA THIOLASE) (ACAB-3)"/>
    <property type="match status" value="1"/>
</dbReference>
<dbReference type="InterPro" id="IPR020616">
    <property type="entry name" value="Thiolase_N"/>
</dbReference>
<dbReference type="EMBL" id="DSYZ01000040">
    <property type="protein sequence ID" value="HGT82427.1"/>
    <property type="molecule type" value="Genomic_DNA"/>
</dbReference>
<evidence type="ECO:0000313" key="4">
    <source>
        <dbReference type="EMBL" id="HGT82427.1"/>
    </source>
</evidence>
<dbReference type="AlphaFoldDB" id="A0A7J3M0E3"/>
<accession>A0A7J3M0E3</accession>
<dbReference type="InterPro" id="IPR055140">
    <property type="entry name" value="Thiolase_C_2"/>
</dbReference>
<evidence type="ECO:0000259" key="3">
    <source>
        <dbReference type="Pfam" id="PF22691"/>
    </source>
</evidence>
<proteinExistence type="predicted"/>
<dbReference type="GO" id="GO:0008299">
    <property type="term" value="P:isoprenoid biosynthetic process"/>
    <property type="evidence" value="ECO:0007669"/>
    <property type="project" value="UniProtKB-KW"/>
</dbReference>
<dbReference type="Gene3D" id="3.40.47.10">
    <property type="match status" value="1"/>
</dbReference>
<dbReference type="CDD" id="cd00829">
    <property type="entry name" value="SCP-x_thiolase"/>
    <property type="match status" value="1"/>
</dbReference>
<sequence length="385" mass="41611">MKRVAIIGCGQTEFKSKHKKTHPEIVYEAAKKALEHAGIDIKDVEAVVYGCMDPFDGIYRPELWDSTAVGVFKPMMKISTGGTTGLTTALAAYDTVASGLFDIVMAVCVQRVGECVDAQSVLNTAVDPIYERFSGVGAITVAAFQATAYMHKYNAKEEDLAYVSVKDHENALKNPYAHIRMKVSVEDVLKSPVVCSPLKLLECCPRSDGAAVAIFASEEVAKKLKDNPAWILGETTISDSYYLGDRPDFSCWDSLAIAGRRLYRAVGIDDPMRDFDVAELYSPFTIQEILELEALGFAEKGKGKDFAKEGITAVDGKMPTNPSGGVLCTNPIGASGLVRLIEASLQVMGEAKNQVENAELALAHAWGGTLQFHTLAIVSSKKKLG</sequence>
<evidence type="ECO:0000256" key="1">
    <source>
        <dbReference type="ARBA" id="ARBA00023229"/>
    </source>
</evidence>
<dbReference type="Pfam" id="PF00108">
    <property type="entry name" value="Thiolase_N"/>
    <property type="match status" value="1"/>
</dbReference>
<dbReference type="PANTHER" id="PTHR42870">
    <property type="entry name" value="ACETYL-COA C-ACETYLTRANSFERASE"/>
    <property type="match status" value="1"/>
</dbReference>